<keyword evidence="2" id="KW-1185">Reference proteome</keyword>
<protein>
    <submittedName>
        <fullName evidence="1">Uncharacterized protein</fullName>
    </submittedName>
</protein>
<dbReference type="GeneID" id="31364170"/>
<sequence>MYDLFQRISKLHYEIIRSGIRKNMNDIMFRDITLLRHLSSKYNVMQSIHSLSTSIEALELRLSQIKNYNRSNDTNNNVILSFNSIQSLSIDNRTNFVDIIKFNRLFHMLQPVNLYCLFLFDFSGLLVSYLFDHIDISIDNNNNNNNNNNSHPLMLLSSLHLFIENIDWHELDSVLRFIRMRGSQLECLSIGFITGGSFFNITNSIELNYLCNLKSLQLGGSGNSKDDKHCYSTFIDDPFKFFDLLYYRLKNLRRLYIVKLEVSETEQKEVFNLKFTRALSIYQLRKTQIQKLQIPFSSDELNTTLRMNDGLRVLKLPCHQNNHQFHCNLEKLCLLSCTKKSFSQFSRTKCNIRSLNLNGEHVDNRDILRFVSAHQCLRSLVNIVSFWYICAYEYFVEYALRFQIKVNSRIKMTVEEVQKTVPNDLNKLFLD</sequence>
<proteinExistence type="predicted"/>
<accession>D3BJG6</accession>
<dbReference type="InParanoid" id="D3BJG6"/>
<evidence type="ECO:0000313" key="2">
    <source>
        <dbReference type="Proteomes" id="UP000001396"/>
    </source>
</evidence>
<dbReference type="AlphaFoldDB" id="D3BJG6"/>
<dbReference type="EMBL" id="ADBJ01000038">
    <property type="protein sequence ID" value="EFA78046.1"/>
    <property type="molecule type" value="Genomic_DNA"/>
</dbReference>
<name>D3BJG6_HETP5</name>
<organism evidence="1 2">
    <name type="scientific">Heterostelium pallidum (strain ATCC 26659 / Pp 5 / PN500)</name>
    <name type="common">Cellular slime mold</name>
    <name type="synonym">Polysphondylium pallidum</name>
    <dbReference type="NCBI Taxonomy" id="670386"/>
    <lineage>
        <taxon>Eukaryota</taxon>
        <taxon>Amoebozoa</taxon>
        <taxon>Evosea</taxon>
        <taxon>Eumycetozoa</taxon>
        <taxon>Dictyostelia</taxon>
        <taxon>Acytosteliales</taxon>
        <taxon>Acytosteliaceae</taxon>
        <taxon>Heterostelium</taxon>
    </lineage>
</organism>
<reference evidence="1 2" key="1">
    <citation type="journal article" date="2011" name="Genome Res.">
        <title>Phylogeny-wide analysis of social amoeba genomes highlights ancient origins for complex intercellular communication.</title>
        <authorList>
            <person name="Heidel A.J."/>
            <person name="Lawal H.M."/>
            <person name="Felder M."/>
            <person name="Schilde C."/>
            <person name="Helps N.R."/>
            <person name="Tunggal B."/>
            <person name="Rivero F."/>
            <person name="John U."/>
            <person name="Schleicher M."/>
            <person name="Eichinger L."/>
            <person name="Platzer M."/>
            <person name="Noegel A.A."/>
            <person name="Schaap P."/>
            <person name="Gloeckner G."/>
        </authorList>
    </citation>
    <scope>NUCLEOTIDE SEQUENCE [LARGE SCALE GENOMIC DNA]</scope>
    <source>
        <strain evidence="2">ATCC 26659 / Pp 5 / PN500</strain>
    </source>
</reference>
<dbReference type="RefSeq" id="XP_020430173.1">
    <property type="nucleotide sequence ID" value="XM_020579498.1"/>
</dbReference>
<dbReference type="Proteomes" id="UP000001396">
    <property type="component" value="Unassembled WGS sequence"/>
</dbReference>
<gene>
    <name evidence="1" type="ORF">PPL_08692</name>
</gene>
<comment type="caution">
    <text evidence="1">The sequence shown here is derived from an EMBL/GenBank/DDBJ whole genome shotgun (WGS) entry which is preliminary data.</text>
</comment>
<evidence type="ECO:0000313" key="1">
    <source>
        <dbReference type="EMBL" id="EFA78046.1"/>
    </source>
</evidence>